<dbReference type="Gene3D" id="1.20.5.340">
    <property type="match status" value="1"/>
</dbReference>
<reference evidence="3" key="1">
    <citation type="journal article" date="2019" name="Int. J. Syst. Evol. Microbiol.">
        <title>The Global Catalogue of Microorganisms (GCM) 10K type strain sequencing project: providing services to taxonomists for standard genome sequencing and annotation.</title>
        <authorList>
            <consortium name="The Broad Institute Genomics Platform"/>
            <consortium name="The Broad Institute Genome Sequencing Center for Infectious Disease"/>
            <person name="Wu L."/>
            <person name="Ma J."/>
        </authorList>
    </citation>
    <scope>NUCLEOTIDE SEQUENCE [LARGE SCALE GENOMIC DNA]</scope>
    <source>
        <strain evidence="3">NBRC 110633</strain>
    </source>
</reference>
<comment type="caution">
    <text evidence="2">The sequence shown here is derived from an EMBL/GenBank/DDBJ whole genome shotgun (WGS) entry which is preliminary data.</text>
</comment>
<evidence type="ECO:0000313" key="3">
    <source>
        <dbReference type="Proteomes" id="UP001156669"/>
    </source>
</evidence>
<organism evidence="2 3">
    <name type="scientific">Vibrio hyugaensis</name>
    <dbReference type="NCBI Taxonomy" id="1534743"/>
    <lineage>
        <taxon>Bacteria</taxon>
        <taxon>Pseudomonadati</taxon>
        <taxon>Pseudomonadota</taxon>
        <taxon>Gammaproteobacteria</taxon>
        <taxon>Vibrionales</taxon>
        <taxon>Vibrionaceae</taxon>
        <taxon>Vibrio</taxon>
    </lineage>
</organism>
<dbReference type="EMBL" id="BSOE01000049">
    <property type="protein sequence ID" value="GLR05001.1"/>
    <property type="molecule type" value="Genomic_DNA"/>
</dbReference>
<accession>A0ABQ5Y1Y2</accession>
<keyword evidence="3" id="KW-1185">Reference proteome</keyword>
<evidence type="ECO:0000256" key="1">
    <source>
        <dbReference type="SAM" id="Coils"/>
    </source>
</evidence>
<name>A0ABQ5Y1Y2_9VIBR</name>
<protein>
    <submittedName>
        <fullName evidence="2">Uncharacterized protein</fullName>
    </submittedName>
</protein>
<dbReference type="Proteomes" id="UP001156669">
    <property type="component" value="Unassembled WGS sequence"/>
</dbReference>
<proteinExistence type="predicted"/>
<feature type="coiled-coil region" evidence="1">
    <location>
        <begin position="160"/>
        <end position="208"/>
    </location>
</feature>
<keyword evidence="1" id="KW-0175">Coiled coil</keyword>
<dbReference type="RefSeq" id="WP_045396166.1">
    <property type="nucleotide sequence ID" value="NZ_BBLD01000007.1"/>
</dbReference>
<evidence type="ECO:0000313" key="2">
    <source>
        <dbReference type="EMBL" id="GLR05001.1"/>
    </source>
</evidence>
<gene>
    <name evidence="2" type="ORF">GCM10007906_25890</name>
</gene>
<sequence length="252" mass="29216">MQVNNTFRLQIEEALCKTQFSLEDVEITYPSYGELVSIKFKHHDGFKISLEEIEYQETLQLHRDMEDEMLAPMRGTHYGEPDTKTVTKNKYVSTESPGSVKATDTISFLNLTSFIQRLPVWANNIEAELLSIYNQTEYSDAELEKQVEAIFPHDIDKPNQKFTENEVTSLKENLERLYQRVEELQEQCDISQAKIEALRSAIDKASENAPKYPKSMWLKLNKGKIKETLINIFKSEEGRKFLLKVVEKIALN</sequence>